<dbReference type="Gene3D" id="1.20.1540.10">
    <property type="entry name" value="Rhomboid-like"/>
    <property type="match status" value="1"/>
</dbReference>
<gene>
    <name evidence="9" type="ORF">J421_3847</name>
</gene>
<evidence type="ECO:0000313" key="9">
    <source>
        <dbReference type="EMBL" id="AHG91384.1"/>
    </source>
</evidence>
<dbReference type="AlphaFoldDB" id="W0RJW3"/>
<evidence type="ECO:0000256" key="4">
    <source>
        <dbReference type="ARBA" id="ARBA00022692"/>
    </source>
</evidence>
<feature type="transmembrane region" description="Helical" evidence="7">
    <location>
        <begin position="15"/>
        <end position="34"/>
    </location>
</feature>
<evidence type="ECO:0000256" key="1">
    <source>
        <dbReference type="ARBA" id="ARBA00004141"/>
    </source>
</evidence>
<evidence type="ECO:0000313" key="10">
    <source>
        <dbReference type="Proteomes" id="UP000019151"/>
    </source>
</evidence>
<evidence type="ECO:0000256" key="7">
    <source>
        <dbReference type="SAM" id="Phobius"/>
    </source>
</evidence>
<dbReference type="OrthoDB" id="9778341at2"/>
<feature type="transmembrane region" description="Helical" evidence="7">
    <location>
        <begin position="211"/>
        <end position="232"/>
    </location>
</feature>
<keyword evidence="10" id="KW-1185">Reference proteome</keyword>
<dbReference type="Proteomes" id="UP000019151">
    <property type="component" value="Chromosome"/>
</dbReference>
<reference evidence="9 10" key="1">
    <citation type="journal article" date="2014" name="Genome Announc.">
        <title>Genome Sequence and Methylome of Soil Bacterium Gemmatirosa kalamazoonensis KBS708T, a Member of the Rarely Cultivated Gemmatimonadetes Phylum.</title>
        <authorList>
            <person name="Debruyn J.M."/>
            <person name="Radosevich M."/>
            <person name="Wommack K.E."/>
            <person name="Polson S.W."/>
            <person name="Hauser L.J."/>
            <person name="Fawaz M.N."/>
            <person name="Korlach J."/>
            <person name="Tsai Y.C."/>
        </authorList>
    </citation>
    <scope>NUCLEOTIDE SEQUENCE [LARGE SCALE GENOMIC DNA]</scope>
    <source>
        <strain evidence="9 10">KBS708</strain>
    </source>
</reference>
<dbReference type="RefSeq" id="WP_025412833.1">
    <property type="nucleotide sequence ID" value="NZ_CP007128.1"/>
</dbReference>
<dbReference type="SUPFAM" id="SSF144091">
    <property type="entry name" value="Rhomboid-like"/>
    <property type="match status" value="1"/>
</dbReference>
<feature type="transmembrane region" description="Helical" evidence="7">
    <location>
        <begin position="120"/>
        <end position="138"/>
    </location>
</feature>
<dbReference type="EMBL" id="CP007128">
    <property type="protein sequence ID" value="AHG91384.1"/>
    <property type="molecule type" value="Genomic_DNA"/>
</dbReference>
<dbReference type="PANTHER" id="PTHR43066:SF26">
    <property type="entry name" value="RHOMBOID PROTEASE GLPG"/>
    <property type="match status" value="1"/>
</dbReference>
<protein>
    <submittedName>
        <fullName evidence="9">Peptidase S54, rhomboid domain protein</fullName>
    </submittedName>
</protein>
<keyword evidence="6 7" id="KW-0472">Membrane</keyword>
<evidence type="ECO:0000256" key="6">
    <source>
        <dbReference type="ARBA" id="ARBA00023136"/>
    </source>
</evidence>
<dbReference type="PATRIC" id="fig|861299.3.peg.3903"/>
<keyword evidence="5 7" id="KW-1133">Transmembrane helix</keyword>
<dbReference type="PANTHER" id="PTHR43066">
    <property type="entry name" value="RHOMBOID-RELATED PROTEIN"/>
    <property type="match status" value="1"/>
</dbReference>
<comment type="subcellular location">
    <subcellularLocation>
        <location evidence="1">Membrane</location>
        <topology evidence="1">Multi-pass membrane protein</topology>
    </subcellularLocation>
</comment>
<dbReference type="InParanoid" id="W0RJW3"/>
<dbReference type="KEGG" id="gba:J421_3847"/>
<feature type="domain" description="Peptidase S54 rhomboid" evidence="8">
    <location>
        <begin position="83"/>
        <end position="230"/>
    </location>
</feature>
<dbReference type="GO" id="GO:0016020">
    <property type="term" value="C:membrane"/>
    <property type="evidence" value="ECO:0007669"/>
    <property type="project" value="UniProtKB-SubCell"/>
</dbReference>
<dbReference type="Pfam" id="PF01694">
    <property type="entry name" value="Rhomboid"/>
    <property type="match status" value="1"/>
</dbReference>
<dbReference type="InterPro" id="IPR035952">
    <property type="entry name" value="Rhomboid-like_sf"/>
</dbReference>
<name>W0RJW3_9BACT</name>
<keyword evidence="3" id="KW-0997">Cell inner membrane</keyword>
<evidence type="ECO:0000256" key="3">
    <source>
        <dbReference type="ARBA" id="ARBA00022519"/>
    </source>
</evidence>
<organism evidence="9 10">
    <name type="scientific">Gemmatirosa kalamazoonensis</name>
    <dbReference type="NCBI Taxonomy" id="861299"/>
    <lineage>
        <taxon>Bacteria</taxon>
        <taxon>Pseudomonadati</taxon>
        <taxon>Gemmatimonadota</taxon>
        <taxon>Gemmatimonadia</taxon>
        <taxon>Gemmatimonadales</taxon>
        <taxon>Gemmatimonadaceae</taxon>
        <taxon>Gemmatirosa</taxon>
    </lineage>
</organism>
<keyword evidence="4 7" id="KW-0812">Transmembrane</keyword>
<dbReference type="GO" id="GO:0004252">
    <property type="term" value="F:serine-type endopeptidase activity"/>
    <property type="evidence" value="ECO:0007669"/>
    <property type="project" value="InterPro"/>
</dbReference>
<feature type="transmembrane region" description="Helical" evidence="7">
    <location>
        <begin position="171"/>
        <end position="191"/>
    </location>
</feature>
<accession>W0RJW3</accession>
<evidence type="ECO:0000256" key="2">
    <source>
        <dbReference type="ARBA" id="ARBA00022475"/>
    </source>
</evidence>
<dbReference type="eggNOG" id="COG0705">
    <property type="taxonomic scope" value="Bacteria"/>
</dbReference>
<dbReference type="InterPro" id="IPR022764">
    <property type="entry name" value="Peptidase_S54_rhomboid_dom"/>
</dbReference>
<sequence length="252" mass="27224">MIPISDENPTLRTPVMTYLLLASLAVVFVVVQGAGQGYPLIASVCNWGMVPGELTHLAPVGLHVPMSPGVDCVIDTEAKNIFTPLTSMFLHGGWAHLLGNSLYLWVFGNNVEDSLGRFRFLAFYILCGLAAALTHVVLNGASPVPTVGASGAISGVLGGYLVLYPRIRVRTYFPPVFLFHVPAWFVLVFWFGEQVLTGLPELSPMRRDASGGVAVWAHVGGFVAGVVLVKLFENHALVRRRTALGEARAVWE</sequence>
<evidence type="ECO:0000259" key="8">
    <source>
        <dbReference type="Pfam" id="PF01694"/>
    </source>
</evidence>
<dbReference type="HOGENOM" id="CLU_055068_5_1_0"/>
<evidence type="ECO:0000256" key="5">
    <source>
        <dbReference type="ARBA" id="ARBA00022989"/>
    </source>
</evidence>
<feature type="transmembrane region" description="Helical" evidence="7">
    <location>
        <begin position="144"/>
        <end position="164"/>
    </location>
</feature>
<keyword evidence="2" id="KW-1003">Cell membrane</keyword>
<dbReference type="STRING" id="861299.J421_3847"/>
<feature type="transmembrane region" description="Helical" evidence="7">
    <location>
        <begin position="88"/>
        <end position="108"/>
    </location>
</feature>
<proteinExistence type="predicted"/>